<feature type="compositionally biased region" description="Basic residues" evidence="1">
    <location>
        <begin position="235"/>
        <end position="247"/>
    </location>
</feature>
<reference evidence="2 3" key="1">
    <citation type="submission" date="2023-02" db="EMBL/GenBank/DDBJ databases">
        <title>LHISI_Scaffold_Assembly.</title>
        <authorList>
            <person name="Stuart O.P."/>
            <person name="Cleave R."/>
            <person name="Magrath M.J.L."/>
            <person name="Mikheyev A.S."/>
        </authorList>
    </citation>
    <scope>NUCLEOTIDE SEQUENCE [LARGE SCALE GENOMIC DNA]</scope>
    <source>
        <strain evidence="2">Daus_M_001</strain>
        <tissue evidence="2">Leg muscle</tissue>
    </source>
</reference>
<evidence type="ECO:0000313" key="3">
    <source>
        <dbReference type="Proteomes" id="UP001159363"/>
    </source>
</evidence>
<dbReference type="EMBL" id="JARBHB010000009">
    <property type="protein sequence ID" value="KAJ8874949.1"/>
    <property type="molecule type" value="Genomic_DNA"/>
</dbReference>
<comment type="caution">
    <text evidence="2">The sequence shown here is derived from an EMBL/GenBank/DDBJ whole genome shotgun (WGS) entry which is preliminary data.</text>
</comment>
<protein>
    <recommendedName>
        <fullName evidence="4">Helitron helicase-like domain-containing protein</fullName>
    </recommendedName>
</protein>
<gene>
    <name evidence="2" type="ORF">PR048_022839</name>
</gene>
<evidence type="ECO:0000313" key="2">
    <source>
        <dbReference type="EMBL" id="KAJ8874949.1"/>
    </source>
</evidence>
<feature type="region of interest" description="Disordered" evidence="1">
    <location>
        <begin position="220"/>
        <end position="261"/>
    </location>
</feature>
<name>A0ABQ9GSH9_9NEOP</name>
<evidence type="ECO:0008006" key="4">
    <source>
        <dbReference type="Google" id="ProtNLM"/>
    </source>
</evidence>
<organism evidence="2 3">
    <name type="scientific">Dryococelus australis</name>
    <dbReference type="NCBI Taxonomy" id="614101"/>
    <lineage>
        <taxon>Eukaryota</taxon>
        <taxon>Metazoa</taxon>
        <taxon>Ecdysozoa</taxon>
        <taxon>Arthropoda</taxon>
        <taxon>Hexapoda</taxon>
        <taxon>Insecta</taxon>
        <taxon>Pterygota</taxon>
        <taxon>Neoptera</taxon>
        <taxon>Polyneoptera</taxon>
        <taxon>Phasmatodea</taxon>
        <taxon>Verophasmatodea</taxon>
        <taxon>Anareolatae</taxon>
        <taxon>Phasmatidae</taxon>
        <taxon>Eurycanthinae</taxon>
        <taxon>Dryococelus</taxon>
    </lineage>
</organism>
<evidence type="ECO:0000256" key="1">
    <source>
        <dbReference type="SAM" id="MobiDB-lite"/>
    </source>
</evidence>
<proteinExistence type="predicted"/>
<sequence length="522" mass="57440">MILNGEGLGMSCGKELTQHSPESCSLVISNVVSGRKLPVVPLSSRSLADRSSPVAAPAAIIETCRATFALNARRFVRSGGVATSSARVSEQQPPGRPRQRKLLVGSYKKLLLAPLILPLTPTWSDLRFACTDPATEVALRAKTVDFYRCIPQRLFFPRMVWKARPKNIVYDAGRFGHPGDLSEDYGYYRRYLRSFCCLFCIVDSICDRANLGQWYSISGPQSSPGTTSCEQHTARQTRGRTPRRSTRRVAEEEGGPQSEEQWAVSGTDLRVSLLVMASRKFTATHPRTTVKSQLTMVRLLASLQGEPGSVPGQVSPVFSQVGIVPDDAADRRVFSGLPRFFPPFHSGDTPYSPRFAPLALKTSIAHRITSSHDVVGGQVVDYWWSVEFQCRGSPHLHVVVWVKDHPNFVTQEGIQMIGRACVCAIPFEDSDLRELDARSSHTQQGTVEWGRSGVVVRLLASHLGEPGSIPDGAAPGFSHAGIVPDDAAGRWVFSGIFHFPHPFISALLHTSLRSRRLSRPRC</sequence>
<dbReference type="Proteomes" id="UP001159363">
    <property type="component" value="Chromosome 8"/>
</dbReference>
<accession>A0ABQ9GSH9</accession>
<keyword evidence="3" id="KW-1185">Reference proteome</keyword>
<feature type="compositionally biased region" description="Polar residues" evidence="1">
    <location>
        <begin position="220"/>
        <end position="231"/>
    </location>
</feature>